<dbReference type="InterPro" id="IPR019748">
    <property type="entry name" value="FERM_central"/>
</dbReference>
<dbReference type="GO" id="GO:0005178">
    <property type="term" value="F:integrin binding"/>
    <property type="evidence" value="ECO:0007669"/>
    <property type="project" value="TreeGrafter"/>
</dbReference>
<dbReference type="GO" id="GO:0007229">
    <property type="term" value="P:integrin-mediated signaling pathway"/>
    <property type="evidence" value="ECO:0007669"/>
    <property type="project" value="InterPro"/>
</dbReference>
<dbReference type="Pfam" id="PF18124">
    <property type="entry name" value="Kindlin_2_N"/>
    <property type="match status" value="1"/>
</dbReference>
<dbReference type="PANTHER" id="PTHR16160:SF1">
    <property type="entry name" value="FERMITIN FAMILY HOMOLOG 3"/>
    <property type="match status" value="1"/>
</dbReference>
<dbReference type="SUPFAM" id="SSF50729">
    <property type="entry name" value="PH domain-like"/>
    <property type="match status" value="2"/>
</dbReference>
<dbReference type="EMBL" id="OW240923">
    <property type="protein sequence ID" value="CAH2325157.1"/>
    <property type="molecule type" value="Genomic_DNA"/>
</dbReference>
<dbReference type="CDD" id="cd13205">
    <property type="entry name" value="FERM_C_fermitin"/>
    <property type="match status" value="1"/>
</dbReference>
<dbReference type="InterPro" id="IPR035963">
    <property type="entry name" value="FERM_2"/>
</dbReference>
<dbReference type="GO" id="GO:0033632">
    <property type="term" value="P:regulation of cell-cell adhesion mediated by integrin"/>
    <property type="evidence" value="ECO:0007669"/>
    <property type="project" value="TreeGrafter"/>
</dbReference>
<reference evidence="4" key="1">
    <citation type="submission" date="2022-03" db="EMBL/GenBank/DDBJ databases">
        <authorList>
            <person name="Alioto T."/>
            <person name="Alioto T."/>
            <person name="Gomez Garrido J."/>
        </authorList>
    </citation>
    <scope>NUCLEOTIDE SEQUENCE</scope>
</reference>
<dbReference type="FunFam" id="3.10.20.90:FF:000035">
    <property type="entry name" value="Fermitin family homolog 2 (Drosophila)"/>
    <property type="match status" value="1"/>
</dbReference>
<dbReference type="Proteomes" id="UP001295444">
    <property type="component" value="Chromosome 12"/>
</dbReference>
<accession>A0AAD1WVE2</accession>
<dbReference type="GO" id="GO:0007160">
    <property type="term" value="P:cell-matrix adhesion"/>
    <property type="evidence" value="ECO:0007669"/>
    <property type="project" value="TreeGrafter"/>
</dbReference>
<feature type="domain" description="PH" evidence="3">
    <location>
        <begin position="391"/>
        <end position="487"/>
    </location>
</feature>
<name>A0AAD1WVE2_PELCU</name>
<evidence type="ECO:0000259" key="3">
    <source>
        <dbReference type="PROSITE" id="PS50003"/>
    </source>
</evidence>
<proteinExistence type="inferred from homology"/>
<keyword evidence="2" id="KW-0130">Cell adhesion</keyword>
<dbReference type="InterPro" id="IPR040790">
    <property type="entry name" value="Kindlin_2_N"/>
</dbReference>
<dbReference type="Gene3D" id="3.10.20.90">
    <property type="entry name" value="Phosphatidylinositol 3-kinase Catalytic Subunit, Chain A, domain 1"/>
    <property type="match status" value="2"/>
</dbReference>
<dbReference type="InterPro" id="IPR037843">
    <property type="entry name" value="Kindlin/fermitin"/>
</dbReference>
<dbReference type="CDD" id="cd01237">
    <property type="entry name" value="PH_fermitin"/>
    <property type="match status" value="1"/>
</dbReference>
<evidence type="ECO:0000256" key="2">
    <source>
        <dbReference type="ARBA" id="ARBA00022889"/>
    </source>
</evidence>
<sequence>MAAAKTGIKNQHNAELKVFDQDKYKQGWCRLLKMAGIKTSSGDYIDNSWELRIFVEEMGEEAEPVVLRVTGELHIGGVMLKVVEKIGRAHNWSDHALWWEQKRQWLLKTNWALDKYGVLADAILHFTPQHKPVILSLPNQRSLRIRVSFSSTTFSACAEVCKVLGIRNPEELSFLRAPEERGKKKKKDKDTVTQEIFDLTYLQPITDSATQMIQGGVPSHFTSPEAQESYRALSVSQTGITPEDIQKRYKPITVTDKTLVHGRWLNSSKCLLQQGIQEGDRLWLQFKYYTFYDVDPKFDTVRINLLFEQARWAVLLEETECTEEEMMRFAALQYHVNKLSVTCDPMSLPQDPALQDLDEALSHLEVKLEASTPSEALDGIQMEPDLQDNLRVFRPRKMTLKGYKPNWVQLKSTNLSCYKSKEEARGEPLIMLSLKGCDVVPEVNIASQKFCIKLVVPSPEGMNEVYLRCDNEQQYARWMAGCRLAAKGRTLGDPSYDDEVKSILSFLSIQKSSNQTSNSLATDSTNMHALVSPRYQKKLKPKQLTPRILEAYQNIAQLSLVDAKLRFIQAWQSLPDFGLSYFVVRFKGARKDEILGIASNRLIRIDLSVGDVVKTWMYSNMKQWNVNWDIRQVSIEFTENINVAFTCVSAPCKVVHEYIGGYIFMSTRGKDGGSKGLNEELFHKLTGGHEAL</sequence>
<dbReference type="Gene3D" id="2.30.29.30">
    <property type="entry name" value="Pleckstrin-homology domain (PH domain)/Phosphotyrosine-binding domain (PTB)"/>
    <property type="match status" value="2"/>
</dbReference>
<dbReference type="InterPro" id="IPR019749">
    <property type="entry name" value="Band_41_domain"/>
</dbReference>
<dbReference type="AlphaFoldDB" id="A0AAD1WVE2"/>
<keyword evidence="5" id="KW-1185">Reference proteome</keyword>
<organism evidence="4 5">
    <name type="scientific">Pelobates cultripes</name>
    <name type="common">Western spadefoot toad</name>
    <dbReference type="NCBI Taxonomy" id="61616"/>
    <lineage>
        <taxon>Eukaryota</taxon>
        <taxon>Metazoa</taxon>
        <taxon>Chordata</taxon>
        <taxon>Craniata</taxon>
        <taxon>Vertebrata</taxon>
        <taxon>Euteleostomi</taxon>
        <taxon>Amphibia</taxon>
        <taxon>Batrachia</taxon>
        <taxon>Anura</taxon>
        <taxon>Pelobatoidea</taxon>
        <taxon>Pelobatidae</taxon>
        <taxon>Pelobates</taxon>
    </lineage>
</organism>
<dbReference type="Pfam" id="PF00169">
    <property type="entry name" value="PH"/>
    <property type="match status" value="1"/>
</dbReference>
<dbReference type="SMART" id="SM00295">
    <property type="entry name" value="B41"/>
    <property type="match status" value="1"/>
</dbReference>
<evidence type="ECO:0000256" key="1">
    <source>
        <dbReference type="ARBA" id="ARBA00008052"/>
    </source>
</evidence>
<dbReference type="PANTHER" id="PTHR16160">
    <property type="entry name" value="FERMITIN 2-RELATED"/>
    <property type="match status" value="1"/>
</dbReference>
<dbReference type="CDD" id="cd17185">
    <property type="entry name" value="FERM_F1_KIND3"/>
    <property type="match status" value="1"/>
</dbReference>
<dbReference type="FunFam" id="2.30.29.30:FF:000037">
    <property type="entry name" value="Fermitin family homolog 2"/>
    <property type="match status" value="1"/>
</dbReference>
<dbReference type="InterPro" id="IPR011993">
    <property type="entry name" value="PH-like_dom_sf"/>
</dbReference>
<dbReference type="GO" id="GO:0007159">
    <property type="term" value="P:leukocyte cell-cell adhesion"/>
    <property type="evidence" value="ECO:0007669"/>
    <property type="project" value="TreeGrafter"/>
</dbReference>
<dbReference type="Pfam" id="PF00373">
    <property type="entry name" value="FERM_M"/>
    <property type="match status" value="1"/>
</dbReference>
<dbReference type="InterPro" id="IPR037837">
    <property type="entry name" value="PH_Kindlin/fermitin"/>
</dbReference>
<dbReference type="GO" id="GO:0033622">
    <property type="term" value="P:integrin activation"/>
    <property type="evidence" value="ECO:0007669"/>
    <property type="project" value="TreeGrafter"/>
</dbReference>
<evidence type="ECO:0000313" key="4">
    <source>
        <dbReference type="EMBL" id="CAH2325157.1"/>
    </source>
</evidence>
<dbReference type="InterPro" id="IPR001849">
    <property type="entry name" value="PH_domain"/>
</dbReference>
<dbReference type="SUPFAM" id="SSF47031">
    <property type="entry name" value="Second domain of FERM"/>
    <property type="match status" value="1"/>
</dbReference>
<gene>
    <name evidence="4" type="ORF">PECUL_23A002976</name>
</gene>
<dbReference type="GO" id="GO:0070527">
    <property type="term" value="P:platelet aggregation"/>
    <property type="evidence" value="ECO:0007669"/>
    <property type="project" value="TreeGrafter"/>
</dbReference>
<protein>
    <submittedName>
        <fullName evidence="4">Fermitin family homolog 3</fullName>
    </submittedName>
</protein>
<dbReference type="GO" id="GO:0030055">
    <property type="term" value="C:cell-substrate junction"/>
    <property type="evidence" value="ECO:0007669"/>
    <property type="project" value="TreeGrafter"/>
</dbReference>
<comment type="similarity">
    <text evidence="1">Belongs to the kindlin family.</text>
</comment>
<evidence type="ECO:0000313" key="5">
    <source>
        <dbReference type="Proteomes" id="UP001295444"/>
    </source>
</evidence>
<dbReference type="SMART" id="SM00233">
    <property type="entry name" value="PH"/>
    <property type="match status" value="1"/>
</dbReference>
<dbReference type="PROSITE" id="PS50003">
    <property type="entry name" value="PH_DOMAIN"/>
    <property type="match status" value="1"/>
</dbReference>